<dbReference type="GeneID" id="303185589"/>
<dbReference type="RefSeq" id="WP_013349335.1">
    <property type="nucleotide sequence ID" value="NZ_JABUYH010000047.1"/>
</dbReference>
<feature type="transmembrane region" description="Helical" evidence="2">
    <location>
        <begin position="50"/>
        <end position="69"/>
    </location>
</feature>
<evidence type="ECO:0000256" key="2">
    <source>
        <dbReference type="SAM" id="Phobius"/>
    </source>
</evidence>
<feature type="transmembrane region" description="Helical" evidence="2">
    <location>
        <begin position="25"/>
        <end position="44"/>
    </location>
</feature>
<keyword evidence="2" id="KW-0812">Transmembrane</keyword>
<dbReference type="Proteomes" id="UP000235739">
    <property type="component" value="Unassembled WGS sequence"/>
</dbReference>
<dbReference type="AlphaFoldDB" id="A0A2N7S3C9"/>
<feature type="region of interest" description="Disordered" evidence="1">
    <location>
        <begin position="1"/>
        <end position="20"/>
    </location>
</feature>
<feature type="transmembrane region" description="Helical" evidence="2">
    <location>
        <begin position="89"/>
        <end position="109"/>
    </location>
</feature>
<evidence type="ECO:0008006" key="5">
    <source>
        <dbReference type="Google" id="ProtNLM"/>
    </source>
</evidence>
<sequence>MIPQEDRDETPGAQRKVPRMGATRTPLHLVFQACVGVIIGVGVVSLLSGLATGQVALTGVVITILVWIVEQGFRLPEPNTKQGARVRLVLRLISLVGFTIAVSPLLALIES</sequence>
<name>A0A2N7S3C9_9MICC</name>
<organism evidence="3 4">
    <name type="scientific">Glutamicibacter arilaitensis</name>
    <dbReference type="NCBI Taxonomy" id="256701"/>
    <lineage>
        <taxon>Bacteria</taxon>
        <taxon>Bacillati</taxon>
        <taxon>Actinomycetota</taxon>
        <taxon>Actinomycetes</taxon>
        <taxon>Micrococcales</taxon>
        <taxon>Micrococcaceae</taxon>
        <taxon>Glutamicibacter</taxon>
    </lineage>
</organism>
<keyword evidence="2" id="KW-0472">Membrane</keyword>
<dbReference type="EMBL" id="PNQX01000001">
    <property type="protein sequence ID" value="PMQ20635.1"/>
    <property type="molecule type" value="Genomic_DNA"/>
</dbReference>
<protein>
    <recommendedName>
        <fullName evidence="5">DUF3017 domain-containing protein</fullName>
    </recommendedName>
</protein>
<gene>
    <name evidence="3" type="ORF">CIK84_03235</name>
</gene>
<proteinExistence type="predicted"/>
<evidence type="ECO:0000313" key="4">
    <source>
        <dbReference type="Proteomes" id="UP000235739"/>
    </source>
</evidence>
<evidence type="ECO:0000313" key="3">
    <source>
        <dbReference type="EMBL" id="PMQ20635.1"/>
    </source>
</evidence>
<comment type="caution">
    <text evidence="3">The sequence shown here is derived from an EMBL/GenBank/DDBJ whole genome shotgun (WGS) entry which is preliminary data.</text>
</comment>
<evidence type="ECO:0000256" key="1">
    <source>
        <dbReference type="SAM" id="MobiDB-lite"/>
    </source>
</evidence>
<accession>A0A2N7S3C9</accession>
<reference evidence="3 4" key="1">
    <citation type="journal article" date="2017" name="Elife">
        <title>Extensive horizontal gene transfer in cheese-associated bacteria.</title>
        <authorList>
            <person name="Bonham K.S."/>
            <person name="Wolfe B.E."/>
            <person name="Dutton R.J."/>
        </authorList>
    </citation>
    <scope>NUCLEOTIDE SEQUENCE [LARGE SCALE GENOMIC DNA]</scope>
    <source>
        <strain evidence="3 4">JB182</strain>
    </source>
</reference>
<keyword evidence="2" id="KW-1133">Transmembrane helix</keyword>